<dbReference type="AlphaFoldDB" id="A0A7H1DT64"/>
<evidence type="ECO:0000313" key="1">
    <source>
        <dbReference type="EMBL" id="QNS40172.1"/>
    </source>
</evidence>
<keyword evidence="2" id="KW-1185">Reference proteome</keyword>
<dbReference type="KEGG" id="cmaq:H0S70_07095"/>
<name>A0A7H1DT64_9FLAO</name>
<protein>
    <submittedName>
        <fullName evidence="1">Uncharacterized protein</fullName>
    </submittedName>
</protein>
<dbReference type="RefSeq" id="WP_188320297.1">
    <property type="nucleotide sequence ID" value="NZ_CP060203.1"/>
</dbReference>
<reference evidence="1 2" key="1">
    <citation type="submission" date="2020-07" db="EMBL/GenBank/DDBJ databases">
        <title>Complete genome and description of Chryseobacterium manosquense strain Marseille-Q2069 sp. nov.</title>
        <authorList>
            <person name="Boxberger M."/>
        </authorList>
    </citation>
    <scope>NUCLEOTIDE SEQUENCE [LARGE SCALE GENOMIC DNA]</scope>
    <source>
        <strain evidence="1 2">Marseille-Q2069</strain>
    </source>
</reference>
<sequence>MKTLQEIKNNYAQEHGCKDWQDLIMKTWSDDVMEKYYDEICIRAQKEYGEKIKESVSIFIESDLTVDDIFIDDYVNIISKITDPENLIL</sequence>
<dbReference type="EMBL" id="CP060203">
    <property type="protein sequence ID" value="QNS40172.1"/>
    <property type="molecule type" value="Genomic_DNA"/>
</dbReference>
<organism evidence="1 2">
    <name type="scientific">Chryseobacterium manosquense</name>
    <dbReference type="NCBI Taxonomy" id="2754694"/>
    <lineage>
        <taxon>Bacteria</taxon>
        <taxon>Pseudomonadati</taxon>
        <taxon>Bacteroidota</taxon>
        <taxon>Flavobacteriia</taxon>
        <taxon>Flavobacteriales</taxon>
        <taxon>Weeksellaceae</taxon>
        <taxon>Chryseobacterium group</taxon>
        <taxon>Chryseobacterium</taxon>
    </lineage>
</organism>
<accession>A0A7H1DT64</accession>
<gene>
    <name evidence="1" type="ORF">H0S70_07095</name>
</gene>
<proteinExistence type="predicted"/>
<dbReference type="Proteomes" id="UP000516438">
    <property type="component" value="Chromosome"/>
</dbReference>
<evidence type="ECO:0000313" key="2">
    <source>
        <dbReference type="Proteomes" id="UP000516438"/>
    </source>
</evidence>